<evidence type="ECO:0000313" key="1">
    <source>
        <dbReference type="EMBL" id="KRM46667.1"/>
    </source>
</evidence>
<comment type="caution">
    <text evidence="1">The sequence shown here is derived from an EMBL/GenBank/DDBJ whole genome shotgun (WGS) entry which is preliminary data.</text>
</comment>
<dbReference type="InterPro" id="IPR004622">
    <property type="entry name" value="DNA_pol_HolB"/>
</dbReference>
<reference evidence="1 2" key="1">
    <citation type="journal article" date="2015" name="Genome Announc.">
        <title>Expanding the biotechnology potential of lactobacilli through comparative genomics of 213 strains and associated genera.</title>
        <authorList>
            <person name="Sun Z."/>
            <person name="Harris H.M."/>
            <person name="McCann A."/>
            <person name="Guo C."/>
            <person name="Argimon S."/>
            <person name="Zhang W."/>
            <person name="Yang X."/>
            <person name="Jeffery I.B."/>
            <person name="Cooney J.C."/>
            <person name="Kagawa T.F."/>
            <person name="Liu W."/>
            <person name="Song Y."/>
            <person name="Salvetti E."/>
            <person name="Wrobel A."/>
            <person name="Rasinkangas P."/>
            <person name="Parkhill J."/>
            <person name="Rea M.C."/>
            <person name="O'Sullivan O."/>
            <person name="Ritari J."/>
            <person name="Douillard F.P."/>
            <person name="Paul Ross R."/>
            <person name="Yang R."/>
            <person name="Briner A.E."/>
            <person name="Felis G.E."/>
            <person name="de Vos W.M."/>
            <person name="Barrangou R."/>
            <person name="Klaenhammer T.R."/>
            <person name="Caufield P.W."/>
            <person name="Cui Y."/>
            <person name="Zhang H."/>
            <person name="O'Toole P.W."/>
        </authorList>
    </citation>
    <scope>NUCLEOTIDE SEQUENCE [LARGE SCALE GENOMIC DNA]</scope>
    <source>
        <strain evidence="1 2">DSM 5707</strain>
    </source>
</reference>
<gene>
    <name evidence="1" type="ORF">FC51_GL001937</name>
</gene>
<dbReference type="AlphaFoldDB" id="A0A0R1Z3X0"/>
<dbReference type="NCBIfam" id="TIGR00678">
    <property type="entry name" value="holB"/>
    <property type="match status" value="1"/>
</dbReference>
<dbReference type="Pfam" id="PF13177">
    <property type="entry name" value="DNA_pol3_delta2"/>
    <property type="match status" value="1"/>
</dbReference>
<dbReference type="InterPro" id="IPR027417">
    <property type="entry name" value="P-loop_NTPase"/>
</dbReference>
<accession>A0A0R1Z3X0</accession>
<dbReference type="GO" id="GO:0008408">
    <property type="term" value="F:3'-5' exonuclease activity"/>
    <property type="evidence" value="ECO:0007669"/>
    <property type="project" value="InterPro"/>
</dbReference>
<dbReference type="Proteomes" id="UP000051957">
    <property type="component" value="Unassembled WGS sequence"/>
</dbReference>
<dbReference type="PANTHER" id="PTHR11669">
    <property type="entry name" value="REPLICATION FACTOR C / DNA POLYMERASE III GAMMA-TAU SUBUNIT"/>
    <property type="match status" value="1"/>
</dbReference>
<organism evidence="1 2">
    <name type="scientific">Lentilactobacillus parabuchneri DSM 5707 = NBRC 107865</name>
    <dbReference type="NCBI Taxonomy" id="1423784"/>
    <lineage>
        <taxon>Bacteria</taxon>
        <taxon>Bacillati</taxon>
        <taxon>Bacillota</taxon>
        <taxon>Bacilli</taxon>
        <taxon>Lactobacillales</taxon>
        <taxon>Lactobacillaceae</taxon>
        <taxon>Lentilactobacillus</taxon>
    </lineage>
</organism>
<dbReference type="RefSeq" id="WP_057910275.1">
    <property type="nucleotide sequence ID" value="NZ_AZGK01000005.1"/>
</dbReference>
<sequence>MEQNIVNVAETKQPTIFKQFMNLVKRNELSHAYLFTGEDGAGQFSVAMGVAMRLFCTNVQNGMPCGQCPECRRIMNYDHPDVVMTKPDGLSIKVDQIRHVKSEFTKSAMEGSKKVFIISEAEKMTTGAANSLLKFIEEPTGNVVSFLISKNRNLVLPTIISRTQVVEFPSLSKKLMVEELKSSGVKPSEVNLMISITNSMDEINEWLKDDWFENTQRLLEKWFTYLVKSDAMAMPFIQMSLMPLITNKERQRIVISMMISLFDDVLQMKYETLSADQVKYPGILEQTKQAATKWNNDQVLAMLDELLNMNSSMNVNVNFQNIIESVTLKILTISQSEFVKG</sequence>
<dbReference type="NCBIfam" id="NF005972">
    <property type="entry name" value="PRK08058.1"/>
    <property type="match status" value="1"/>
</dbReference>
<name>A0A0R1Z3X0_9LACO</name>
<dbReference type="PATRIC" id="fig|1423784.4.peg.1980"/>
<dbReference type="PANTHER" id="PTHR11669:SF8">
    <property type="entry name" value="DNA POLYMERASE III SUBUNIT DELTA"/>
    <property type="match status" value="1"/>
</dbReference>
<dbReference type="EMBL" id="AZGK01000005">
    <property type="protein sequence ID" value="KRM46667.1"/>
    <property type="molecule type" value="Genomic_DNA"/>
</dbReference>
<dbReference type="InterPro" id="IPR050238">
    <property type="entry name" value="DNA_Rep/Repair_Clamp_Loader"/>
</dbReference>
<dbReference type="SUPFAM" id="SSF52540">
    <property type="entry name" value="P-loop containing nucleoside triphosphate hydrolases"/>
    <property type="match status" value="1"/>
</dbReference>
<protein>
    <submittedName>
        <fullName evidence="1">DNA polymerase III subunit delta</fullName>
    </submittedName>
</protein>
<proteinExistence type="predicted"/>
<dbReference type="Gene3D" id="3.40.50.300">
    <property type="entry name" value="P-loop containing nucleotide triphosphate hydrolases"/>
    <property type="match status" value="1"/>
</dbReference>
<dbReference type="FunFam" id="3.40.50.300:FF:001255">
    <property type="entry name" value="DNA polymerase III subunit delta"/>
    <property type="match status" value="1"/>
</dbReference>
<dbReference type="GO" id="GO:0003887">
    <property type="term" value="F:DNA-directed DNA polymerase activity"/>
    <property type="evidence" value="ECO:0007669"/>
    <property type="project" value="InterPro"/>
</dbReference>
<dbReference type="GO" id="GO:0006261">
    <property type="term" value="P:DNA-templated DNA replication"/>
    <property type="evidence" value="ECO:0007669"/>
    <property type="project" value="TreeGrafter"/>
</dbReference>
<evidence type="ECO:0000313" key="2">
    <source>
        <dbReference type="Proteomes" id="UP000051957"/>
    </source>
</evidence>